<dbReference type="Proteomes" id="UP001163726">
    <property type="component" value="Chromosome"/>
</dbReference>
<organism evidence="1 2">
    <name type="scientific">Catenovulum adriaticum</name>
    <dbReference type="NCBI Taxonomy" id="2984846"/>
    <lineage>
        <taxon>Bacteria</taxon>
        <taxon>Pseudomonadati</taxon>
        <taxon>Pseudomonadota</taxon>
        <taxon>Gammaproteobacteria</taxon>
        <taxon>Alteromonadales</taxon>
        <taxon>Alteromonadaceae</taxon>
        <taxon>Catenovulum</taxon>
    </lineage>
</organism>
<evidence type="ECO:0008006" key="3">
    <source>
        <dbReference type="Google" id="ProtNLM"/>
    </source>
</evidence>
<proteinExistence type="predicted"/>
<dbReference type="Gene3D" id="1.10.3210.10">
    <property type="entry name" value="Hypothetical protein af1432"/>
    <property type="match status" value="1"/>
</dbReference>
<reference evidence="1" key="1">
    <citation type="submission" date="2022-10" db="EMBL/GenBank/DDBJ databases">
        <title>Catenovulum adriacola sp. nov. isolated in the Harbour of Susak.</title>
        <authorList>
            <person name="Schoch T."/>
            <person name="Reich S.J."/>
            <person name="Stoeferle S."/>
            <person name="Flaiz M."/>
            <person name="Kazda M."/>
            <person name="Riedel C.U."/>
            <person name="Duerre P."/>
        </authorList>
    </citation>
    <scope>NUCLEOTIDE SEQUENCE</scope>
    <source>
        <strain evidence="1">TS8</strain>
    </source>
</reference>
<protein>
    <recommendedName>
        <fullName evidence="3">HDOD domain-containing protein</fullName>
    </recommendedName>
</protein>
<accession>A0ABY7AQX9</accession>
<keyword evidence="2" id="KW-1185">Reference proteome</keyword>
<sequence length="622" mass="71754">MSVTTADLIQSTFRLLKSHQKLHQDALQAQKQEKTNNLAQPISLTQWIAKFRKISTQWLTDFYHAPELISSFYFLPTPLKLNQQRYLKTNILLLNFINELNLPKALAIELLTASAIRDSAIYPLLNQTEYHLFELIKNKPQTNPLINIIYKSASKTAQFIKPETNETTQNLLINSLLTNQYEFIDGSGVNQRIICTYHPQNPIALSLFSFCCHLVNLDILYPKLANWTLKLKFLSRHWFQKVDTFYLNLLHKQWQSLPLGSLINYHNQAGYLLFKYQQNKSDYAIIYAQDSLHTCHWDSLSMALPSDFAVLPDQTKLLALYKTQLPSYMSALELNFNSKPKHNSIPKIQLSAHLPTLQLVQNLQQANDPIDFMCKQLNQSKNQTITQDLIDYTKQKSSKVSNNLSVNQAIMMLGSDAIAPWLVQNTIEKPMMSQHHQSKHWLQCFQLTAQHIAEQIALDAAKINPQTARLLVSFALLPYFYHSKINTKSAFPFKLSTDLANIFSLDKNYAQLSQQIAVNWRQPSWLCQALINNQLTLNKLPRDIENSLANEAVCLLKISFFATVITYQSYHLKQMNDLAQQNKAVYDDLNYSMSRLNITWQNLLTLIDNTSFKHHFFCPIAH</sequence>
<dbReference type="EMBL" id="CP109965">
    <property type="protein sequence ID" value="WAJ70885.1"/>
    <property type="molecule type" value="Genomic_DNA"/>
</dbReference>
<evidence type="ECO:0000313" key="2">
    <source>
        <dbReference type="Proteomes" id="UP001163726"/>
    </source>
</evidence>
<evidence type="ECO:0000313" key="1">
    <source>
        <dbReference type="EMBL" id="WAJ70885.1"/>
    </source>
</evidence>
<gene>
    <name evidence="1" type="ORF">OLW01_03485</name>
</gene>
<name>A0ABY7AQX9_9ALTE</name>
<dbReference type="RefSeq" id="WP_268075233.1">
    <property type="nucleotide sequence ID" value="NZ_CP109965.1"/>
</dbReference>
<dbReference type="SUPFAM" id="SSF109604">
    <property type="entry name" value="HD-domain/PDEase-like"/>
    <property type="match status" value="1"/>
</dbReference>